<dbReference type="AlphaFoldDB" id="A0A2P2NPU3"/>
<evidence type="ECO:0000313" key="1">
    <source>
        <dbReference type="EMBL" id="MBX44522.1"/>
    </source>
</evidence>
<organism evidence="1">
    <name type="scientific">Rhizophora mucronata</name>
    <name type="common">Asiatic mangrove</name>
    <dbReference type="NCBI Taxonomy" id="61149"/>
    <lineage>
        <taxon>Eukaryota</taxon>
        <taxon>Viridiplantae</taxon>
        <taxon>Streptophyta</taxon>
        <taxon>Embryophyta</taxon>
        <taxon>Tracheophyta</taxon>
        <taxon>Spermatophyta</taxon>
        <taxon>Magnoliopsida</taxon>
        <taxon>eudicotyledons</taxon>
        <taxon>Gunneridae</taxon>
        <taxon>Pentapetalae</taxon>
        <taxon>rosids</taxon>
        <taxon>fabids</taxon>
        <taxon>Malpighiales</taxon>
        <taxon>Rhizophoraceae</taxon>
        <taxon>Rhizophora</taxon>
    </lineage>
</organism>
<sequence length="19" mass="2115">MTGPPGVAWRRRIGPRPPL</sequence>
<dbReference type="EMBL" id="GGEC01064038">
    <property type="protein sequence ID" value="MBX44522.1"/>
    <property type="molecule type" value="Transcribed_RNA"/>
</dbReference>
<name>A0A2P2NPU3_RHIMU</name>
<protein>
    <submittedName>
        <fullName evidence="1">Uncharacterized protein</fullName>
    </submittedName>
</protein>
<accession>A0A2P2NPU3</accession>
<reference evidence="1" key="1">
    <citation type="submission" date="2018-02" db="EMBL/GenBank/DDBJ databases">
        <title>Rhizophora mucronata_Transcriptome.</title>
        <authorList>
            <person name="Meera S.P."/>
            <person name="Sreeshan A."/>
            <person name="Augustine A."/>
        </authorList>
    </citation>
    <scope>NUCLEOTIDE SEQUENCE</scope>
    <source>
        <tissue evidence="1">Leaf</tissue>
    </source>
</reference>
<proteinExistence type="predicted"/>